<keyword evidence="3" id="KW-1185">Reference proteome</keyword>
<protein>
    <submittedName>
        <fullName evidence="2">Uncharacterized protein</fullName>
    </submittedName>
</protein>
<dbReference type="EMBL" id="JABSTU010000001">
    <property type="protein sequence ID" value="KAH8040381.1"/>
    <property type="molecule type" value="Genomic_DNA"/>
</dbReference>
<proteinExistence type="predicted"/>
<comment type="caution">
    <text evidence="2">The sequence shown here is derived from an EMBL/GenBank/DDBJ whole genome shotgun (WGS) entry which is preliminary data.</text>
</comment>
<feature type="region of interest" description="Disordered" evidence="1">
    <location>
        <begin position="135"/>
        <end position="158"/>
    </location>
</feature>
<gene>
    <name evidence="2" type="ORF">HPB51_010161</name>
</gene>
<feature type="compositionally biased region" description="Polar residues" evidence="1">
    <location>
        <begin position="70"/>
        <end position="83"/>
    </location>
</feature>
<evidence type="ECO:0000313" key="2">
    <source>
        <dbReference type="EMBL" id="KAH8040381.1"/>
    </source>
</evidence>
<dbReference type="AlphaFoldDB" id="A0A9J6F233"/>
<sequence length="201" mass="22999">MRECHVENRPRTETADFTPRLPSFPTGHCHHPISSSRRAAADLRPSSAKPLPEDYYSPSRNVPVEHDPSPRTSDTSARANASRQVPVCNTWGLPGHISRFRPSRPPAPPRFSTYPARIHEIWTSHRADHRPRELWPMGRSTRFPHSRKARAGSPAALKQRVKKRRQLAYLSPACVLQGCRRVRFRLCGKRVRLCGKRVERP</sequence>
<evidence type="ECO:0000313" key="3">
    <source>
        <dbReference type="Proteomes" id="UP000821866"/>
    </source>
</evidence>
<organism evidence="2 3">
    <name type="scientific">Rhipicephalus microplus</name>
    <name type="common">Cattle tick</name>
    <name type="synonym">Boophilus microplus</name>
    <dbReference type="NCBI Taxonomy" id="6941"/>
    <lineage>
        <taxon>Eukaryota</taxon>
        <taxon>Metazoa</taxon>
        <taxon>Ecdysozoa</taxon>
        <taxon>Arthropoda</taxon>
        <taxon>Chelicerata</taxon>
        <taxon>Arachnida</taxon>
        <taxon>Acari</taxon>
        <taxon>Parasitiformes</taxon>
        <taxon>Ixodida</taxon>
        <taxon>Ixodoidea</taxon>
        <taxon>Ixodidae</taxon>
        <taxon>Rhipicephalinae</taxon>
        <taxon>Rhipicephalus</taxon>
        <taxon>Boophilus</taxon>
    </lineage>
</organism>
<reference evidence="2" key="1">
    <citation type="journal article" date="2020" name="Cell">
        <title>Large-Scale Comparative Analyses of Tick Genomes Elucidate Their Genetic Diversity and Vector Capacities.</title>
        <authorList>
            <consortium name="Tick Genome and Microbiome Consortium (TIGMIC)"/>
            <person name="Jia N."/>
            <person name="Wang J."/>
            <person name="Shi W."/>
            <person name="Du L."/>
            <person name="Sun Y."/>
            <person name="Zhan W."/>
            <person name="Jiang J.F."/>
            <person name="Wang Q."/>
            <person name="Zhang B."/>
            <person name="Ji P."/>
            <person name="Bell-Sakyi L."/>
            <person name="Cui X.M."/>
            <person name="Yuan T.T."/>
            <person name="Jiang B.G."/>
            <person name="Yang W.F."/>
            <person name="Lam T.T."/>
            <person name="Chang Q.C."/>
            <person name="Ding S.J."/>
            <person name="Wang X.J."/>
            <person name="Zhu J.G."/>
            <person name="Ruan X.D."/>
            <person name="Zhao L."/>
            <person name="Wei J.T."/>
            <person name="Ye R.Z."/>
            <person name="Que T.C."/>
            <person name="Du C.H."/>
            <person name="Zhou Y.H."/>
            <person name="Cheng J.X."/>
            <person name="Dai P.F."/>
            <person name="Guo W.B."/>
            <person name="Han X.H."/>
            <person name="Huang E.J."/>
            <person name="Li L.F."/>
            <person name="Wei W."/>
            <person name="Gao Y.C."/>
            <person name="Liu J.Z."/>
            <person name="Shao H.Z."/>
            <person name="Wang X."/>
            <person name="Wang C.C."/>
            <person name="Yang T.C."/>
            <person name="Huo Q.B."/>
            <person name="Li W."/>
            <person name="Chen H.Y."/>
            <person name="Chen S.E."/>
            <person name="Zhou L.G."/>
            <person name="Ni X.B."/>
            <person name="Tian J.H."/>
            <person name="Sheng Y."/>
            <person name="Liu T."/>
            <person name="Pan Y.S."/>
            <person name="Xia L.Y."/>
            <person name="Li J."/>
            <person name="Zhao F."/>
            <person name="Cao W.C."/>
        </authorList>
    </citation>
    <scope>NUCLEOTIDE SEQUENCE</scope>
    <source>
        <strain evidence="2">Rmic-2018</strain>
    </source>
</reference>
<feature type="compositionally biased region" description="Basic and acidic residues" evidence="1">
    <location>
        <begin position="1"/>
        <end position="14"/>
    </location>
</feature>
<reference evidence="2" key="2">
    <citation type="submission" date="2021-09" db="EMBL/GenBank/DDBJ databases">
        <authorList>
            <person name="Jia N."/>
            <person name="Wang J."/>
            <person name="Shi W."/>
            <person name="Du L."/>
            <person name="Sun Y."/>
            <person name="Zhan W."/>
            <person name="Jiang J."/>
            <person name="Wang Q."/>
            <person name="Zhang B."/>
            <person name="Ji P."/>
            <person name="Sakyi L.B."/>
            <person name="Cui X."/>
            <person name="Yuan T."/>
            <person name="Jiang B."/>
            <person name="Yang W."/>
            <person name="Lam T.T.-Y."/>
            <person name="Chang Q."/>
            <person name="Ding S."/>
            <person name="Wang X."/>
            <person name="Zhu J."/>
            <person name="Ruan X."/>
            <person name="Zhao L."/>
            <person name="Wei J."/>
            <person name="Que T."/>
            <person name="Du C."/>
            <person name="Cheng J."/>
            <person name="Dai P."/>
            <person name="Han X."/>
            <person name="Huang E."/>
            <person name="Gao Y."/>
            <person name="Liu J."/>
            <person name="Shao H."/>
            <person name="Ye R."/>
            <person name="Li L."/>
            <person name="Wei W."/>
            <person name="Wang X."/>
            <person name="Wang C."/>
            <person name="Huo Q."/>
            <person name="Li W."/>
            <person name="Guo W."/>
            <person name="Chen H."/>
            <person name="Chen S."/>
            <person name="Zhou L."/>
            <person name="Zhou L."/>
            <person name="Ni X."/>
            <person name="Tian J."/>
            <person name="Zhou Y."/>
            <person name="Sheng Y."/>
            <person name="Liu T."/>
            <person name="Pan Y."/>
            <person name="Xia L."/>
            <person name="Li J."/>
            <person name="Zhao F."/>
            <person name="Cao W."/>
        </authorList>
    </citation>
    <scope>NUCLEOTIDE SEQUENCE</scope>
    <source>
        <strain evidence="2">Rmic-2018</strain>
        <tissue evidence="2">Larvae</tissue>
    </source>
</reference>
<feature type="region of interest" description="Disordered" evidence="1">
    <location>
        <begin position="1"/>
        <end position="83"/>
    </location>
</feature>
<accession>A0A9J6F233</accession>
<evidence type="ECO:0000256" key="1">
    <source>
        <dbReference type="SAM" id="MobiDB-lite"/>
    </source>
</evidence>
<name>A0A9J6F233_RHIMP</name>
<dbReference type="Proteomes" id="UP000821866">
    <property type="component" value="Chromosome 1"/>
</dbReference>